<evidence type="ECO:0000259" key="2">
    <source>
        <dbReference type="PROSITE" id="PS50279"/>
    </source>
</evidence>
<dbReference type="Proteomes" id="UP000001819">
    <property type="component" value="Chromosome 4"/>
</dbReference>
<dbReference type="InterPro" id="IPR036880">
    <property type="entry name" value="Kunitz_BPTI_sf"/>
</dbReference>
<dbReference type="InterPro" id="IPR002223">
    <property type="entry name" value="Kunitz_BPTI"/>
</dbReference>
<accession>A0A6I8V8N6</accession>
<dbReference type="SUPFAM" id="SSF57362">
    <property type="entry name" value="BPTI-like"/>
    <property type="match status" value="1"/>
</dbReference>
<dbReference type="AlphaFoldDB" id="A0A6I8V8N6"/>
<feature type="signal peptide" evidence="1">
    <location>
        <begin position="1"/>
        <end position="18"/>
    </location>
</feature>
<evidence type="ECO:0000313" key="4">
    <source>
        <dbReference type="RefSeq" id="XP_015036112.2"/>
    </source>
</evidence>
<dbReference type="InParanoid" id="A0A6I8V8N6"/>
<keyword evidence="1" id="KW-0732">Signal</keyword>
<dbReference type="GO" id="GO:0004867">
    <property type="term" value="F:serine-type endopeptidase inhibitor activity"/>
    <property type="evidence" value="ECO:0007669"/>
    <property type="project" value="InterPro"/>
</dbReference>
<dbReference type="KEGG" id="dpo:26533952"/>
<protein>
    <submittedName>
        <fullName evidence="4">Chymotrypsin inhibitor SCI-I-like</fullName>
    </submittedName>
</protein>
<organism evidence="3 4">
    <name type="scientific">Drosophila pseudoobscura pseudoobscura</name>
    <name type="common">Fruit fly</name>
    <dbReference type="NCBI Taxonomy" id="46245"/>
    <lineage>
        <taxon>Eukaryota</taxon>
        <taxon>Metazoa</taxon>
        <taxon>Ecdysozoa</taxon>
        <taxon>Arthropoda</taxon>
        <taxon>Hexapoda</taxon>
        <taxon>Insecta</taxon>
        <taxon>Pterygota</taxon>
        <taxon>Neoptera</taxon>
        <taxon>Endopterygota</taxon>
        <taxon>Diptera</taxon>
        <taxon>Brachycera</taxon>
        <taxon>Muscomorpha</taxon>
        <taxon>Ephydroidea</taxon>
        <taxon>Drosophilidae</taxon>
        <taxon>Drosophila</taxon>
        <taxon>Sophophora</taxon>
    </lineage>
</organism>
<gene>
    <name evidence="4" type="primary">LOC26533952</name>
</gene>
<evidence type="ECO:0000313" key="3">
    <source>
        <dbReference type="Proteomes" id="UP000001819"/>
    </source>
</evidence>
<evidence type="ECO:0000256" key="1">
    <source>
        <dbReference type="SAM" id="SignalP"/>
    </source>
</evidence>
<feature type="domain" description="BPTI/Kunitz inhibitor" evidence="2">
    <location>
        <begin position="30"/>
        <end position="85"/>
    </location>
</feature>
<dbReference type="PROSITE" id="PS50279">
    <property type="entry name" value="BPTI_KUNITZ_2"/>
    <property type="match status" value="1"/>
</dbReference>
<dbReference type="Pfam" id="PF00014">
    <property type="entry name" value="Kunitz_BPTI"/>
    <property type="match status" value="1"/>
</dbReference>
<reference evidence="4" key="1">
    <citation type="submission" date="2025-08" db="UniProtKB">
        <authorList>
            <consortium name="RefSeq"/>
        </authorList>
    </citation>
    <scope>IDENTIFICATION</scope>
    <source>
        <strain evidence="4">MV-25-SWS-2005</strain>
        <tissue evidence="4">Whole body</tissue>
    </source>
</reference>
<dbReference type="Gene3D" id="4.10.410.10">
    <property type="entry name" value="Pancreatic trypsin inhibitor Kunitz domain"/>
    <property type="match status" value="1"/>
</dbReference>
<proteinExistence type="predicted"/>
<sequence length="86" mass="9606">MKFISIVGLILALSGVDPFIEPPKIKNPICFQEPGKNSDGNTTCYDFEPRFSYYNNTNECKGFLYGGCGENDNNFFNLIGCEAECM</sequence>
<dbReference type="InterPro" id="IPR020901">
    <property type="entry name" value="Prtase_inh_Kunz-CS"/>
</dbReference>
<name>A0A6I8V8N6_DROPS</name>
<feature type="chain" id="PRO_5026079224" evidence="1">
    <location>
        <begin position="19"/>
        <end position="86"/>
    </location>
</feature>
<dbReference type="SMART" id="SM00131">
    <property type="entry name" value="KU"/>
    <property type="match status" value="1"/>
</dbReference>
<keyword evidence="3" id="KW-1185">Reference proteome</keyword>
<dbReference type="PROSITE" id="PS00280">
    <property type="entry name" value="BPTI_KUNITZ_1"/>
    <property type="match status" value="1"/>
</dbReference>
<dbReference type="RefSeq" id="XP_015036112.2">
    <property type="nucleotide sequence ID" value="XM_015180626.2"/>
</dbReference>